<comment type="caution">
    <text evidence="3">The sequence shown here is derived from an EMBL/GenBank/DDBJ whole genome shotgun (WGS) entry which is preliminary data.</text>
</comment>
<sequence>MLCFSLLQSHLGSGTWEDLTDEFLSQYAFNSNIDGTRTEHKTVKKLPNETITAFISRCRAKVIKMIKRPKKRN</sequence>
<protein>
    <recommendedName>
        <fullName evidence="1">Retrotransposon gag domain-containing protein</fullName>
    </recommendedName>
</protein>
<proteinExistence type="predicted"/>
<dbReference type="OrthoDB" id="1715513at2759"/>
<organism evidence="3 4">
    <name type="scientific">Vitis vinifera</name>
    <name type="common">Grape</name>
    <dbReference type="NCBI Taxonomy" id="29760"/>
    <lineage>
        <taxon>Eukaryota</taxon>
        <taxon>Viridiplantae</taxon>
        <taxon>Streptophyta</taxon>
        <taxon>Embryophyta</taxon>
        <taxon>Tracheophyta</taxon>
        <taxon>Spermatophyta</taxon>
        <taxon>Magnoliopsida</taxon>
        <taxon>eudicotyledons</taxon>
        <taxon>Gunneridae</taxon>
        <taxon>Pentapetalae</taxon>
        <taxon>rosids</taxon>
        <taxon>Vitales</taxon>
        <taxon>Vitaceae</taxon>
        <taxon>Viteae</taxon>
        <taxon>Vitis</taxon>
    </lineage>
</organism>
<evidence type="ECO:0000313" key="4">
    <source>
        <dbReference type="Proteomes" id="UP000288805"/>
    </source>
</evidence>
<dbReference type="Pfam" id="PF03732">
    <property type="entry name" value="Retrotrans_gag"/>
    <property type="match status" value="1"/>
</dbReference>
<dbReference type="InterPro" id="IPR005162">
    <property type="entry name" value="Retrotrans_gag_dom"/>
</dbReference>
<evidence type="ECO:0000313" key="3">
    <source>
        <dbReference type="EMBL" id="RVW91444.1"/>
    </source>
</evidence>
<feature type="domain" description="Retrotransposon gag" evidence="1">
    <location>
        <begin position="8"/>
        <end position="58"/>
    </location>
</feature>
<name>A0A438I416_VITVI</name>
<evidence type="ECO:0000313" key="2">
    <source>
        <dbReference type="EMBL" id="RVW21344.1"/>
    </source>
</evidence>
<dbReference type="EMBL" id="QGNW01000145">
    <property type="protein sequence ID" value="RVW91444.1"/>
    <property type="molecule type" value="Genomic_DNA"/>
</dbReference>
<dbReference type="AlphaFoldDB" id="A0A438I416"/>
<dbReference type="EMBL" id="QGNW01002298">
    <property type="protein sequence ID" value="RVW21344.1"/>
    <property type="molecule type" value="Genomic_DNA"/>
</dbReference>
<evidence type="ECO:0000259" key="1">
    <source>
        <dbReference type="Pfam" id="PF03732"/>
    </source>
</evidence>
<dbReference type="Proteomes" id="UP000288805">
    <property type="component" value="Unassembled WGS sequence"/>
</dbReference>
<gene>
    <name evidence="3" type="ORF">CK203_038589</name>
    <name evidence="2" type="ORF">CK203_114868</name>
</gene>
<accession>A0A438I416</accession>
<reference evidence="3 4" key="1">
    <citation type="journal article" date="2018" name="PLoS Genet.">
        <title>Population sequencing reveals clonal diversity and ancestral inbreeding in the grapevine cultivar Chardonnay.</title>
        <authorList>
            <person name="Roach M.J."/>
            <person name="Johnson D.L."/>
            <person name="Bohlmann J."/>
            <person name="van Vuuren H.J."/>
            <person name="Jones S.J."/>
            <person name="Pretorius I.S."/>
            <person name="Schmidt S.A."/>
            <person name="Borneman A.R."/>
        </authorList>
    </citation>
    <scope>NUCLEOTIDE SEQUENCE [LARGE SCALE GENOMIC DNA]</scope>
    <source>
        <strain evidence="4">cv. Chardonnay</strain>
        <strain evidence="3">I10V1</strain>
        <tissue evidence="3">Leaf</tissue>
    </source>
</reference>